<dbReference type="EMBL" id="BDLU01000025">
    <property type="protein sequence ID" value="GCE82653.1"/>
    <property type="molecule type" value="Genomic_DNA"/>
</dbReference>
<evidence type="ECO:0000313" key="1">
    <source>
        <dbReference type="EMBL" id="GCE82653.1"/>
    </source>
</evidence>
<accession>A0A4P5NMQ3</accession>
<keyword evidence="2" id="KW-1185">Reference proteome</keyword>
<organism evidence="1 2">
    <name type="scientific">Komagataeibacter diospyri</name>
    <dbReference type="NCBI Taxonomy" id="1932662"/>
    <lineage>
        <taxon>Bacteria</taxon>
        <taxon>Pseudomonadati</taxon>
        <taxon>Pseudomonadota</taxon>
        <taxon>Alphaproteobacteria</taxon>
        <taxon>Acetobacterales</taxon>
        <taxon>Acetobacteraceae</taxon>
        <taxon>Komagataeibacter</taxon>
    </lineage>
</organism>
<dbReference type="AlphaFoldDB" id="A0A4P5NMQ3"/>
<dbReference type="Proteomes" id="UP000315095">
    <property type="component" value="Unassembled WGS sequence"/>
</dbReference>
<sequence>MTTFRPITISVASCPASGPIPKPCQEKPVNNRHGVGYDINQAIPERGLSGRLRAEFAAFSQNSRAQVPWP</sequence>
<evidence type="ECO:0000313" key="2">
    <source>
        <dbReference type="Proteomes" id="UP000315095"/>
    </source>
</evidence>
<gene>
    <name evidence="1" type="ORF">MSKU9_0794</name>
</gene>
<comment type="caution">
    <text evidence="1">The sequence shown here is derived from an EMBL/GenBank/DDBJ whole genome shotgun (WGS) entry which is preliminary data.</text>
</comment>
<protein>
    <submittedName>
        <fullName evidence="1">Uncharacterized protein</fullName>
    </submittedName>
</protein>
<name>A0A4P5NMQ3_9PROT</name>
<reference evidence="2" key="1">
    <citation type="submission" date="2017-01" db="EMBL/GenBank/DDBJ databases">
        <title>Komagataeibacter sp. MSKU9 whole genome sequencing project.</title>
        <authorList>
            <person name="Matsutani M."/>
            <person name="Naloka K."/>
            <person name="Theeragool G."/>
            <person name="Yakushi T."/>
            <person name="Matsushita K."/>
        </authorList>
    </citation>
    <scope>NUCLEOTIDE SEQUENCE [LARGE SCALE GENOMIC DNA]</scope>
    <source>
        <strain evidence="2">MSKU9</strain>
    </source>
</reference>
<proteinExistence type="predicted"/>